<sequence length="511" mass="56337">MAPKPILKHHELSGAPPHGQPLQGEIIASEYADTDPVLVAKMKLVNNAIDEIGFTNYHIKLFFLNGFGYGVDSILTFIPSITASNVVAEFNPSYTRAGQLSVYIGLLIGSLFWGLSADIVGRKWAFNLTLIISAVFGIVAGSSPNYESWVFFNAMMAFASGGNLVLDTTVFLEYLPSKSSWLVVLMAAWWGVGQTVAGLVAWGFLPNHSCHADAPICSRSENMGWRYVYFTCGALIFIMSMARVLVIHFHETPKYSLCNDEDEKVVMTLKHIADKYNRPCSITLEQLQSYGKINRSQGRKCDWLFEVKRHYKGLFATKRMSTSLTLIWLSWSVIGLAYPLFYTFLPDYITSRGASFEENSPYITWRNYTITNSLAIPGPIIAAFLCRLRLFGRKYTMVIGALLAMTFFFAYSAVKSPAQDLGFNCAASVCINLYYGTLYAYTPEVLPSAHRATGNGTAVALNRLMGIMAVVIGTFSNTATSVPIYVCAALFAVLAVISAVLPFESVGGYSM</sequence>
<dbReference type="Pfam" id="PF07690">
    <property type="entry name" value="MFS_1"/>
    <property type="match status" value="1"/>
</dbReference>
<dbReference type="GO" id="GO:0022857">
    <property type="term" value="F:transmembrane transporter activity"/>
    <property type="evidence" value="ECO:0007669"/>
    <property type="project" value="InterPro"/>
</dbReference>
<name>A0A9W9T1J9_9EURO</name>
<dbReference type="AlphaFoldDB" id="A0A9W9T1J9"/>
<keyword evidence="10" id="KW-1185">Reference proteome</keyword>
<dbReference type="FunFam" id="1.20.1250.20:FF:000171">
    <property type="entry name" value="MFS general substrate transporter"/>
    <property type="match status" value="1"/>
</dbReference>
<keyword evidence="4 7" id="KW-0812">Transmembrane</keyword>
<dbReference type="SUPFAM" id="SSF103473">
    <property type="entry name" value="MFS general substrate transporter"/>
    <property type="match status" value="1"/>
</dbReference>
<feature type="transmembrane region" description="Helical" evidence="7">
    <location>
        <begin position="365"/>
        <end position="388"/>
    </location>
</feature>
<feature type="transmembrane region" description="Helical" evidence="7">
    <location>
        <begin position="225"/>
        <end position="246"/>
    </location>
</feature>
<feature type="transmembrane region" description="Helical" evidence="7">
    <location>
        <begin position="482"/>
        <end position="503"/>
    </location>
</feature>
<dbReference type="GO" id="GO:0016020">
    <property type="term" value="C:membrane"/>
    <property type="evidence" value="ECO:0007669"/>
    <property type="project" value="UniProtKB-SubCell"/>
</dbReference>
<keyword evidence="3" id="KW-0813">Transport</keyword>
<dbReference type="InterPro" id="IPR011701">
    <property type="entry name" value="MFS"/>
</dbReference>
<dbReference type="CDD" id="cd17316">
    <property type="entry name" value="MFS_SV2_like"/>
    <property type="match status" value="1"/>
</dbReference>
<dbReference type="OrthoDB" id="3936150at2759"/>
<dbReference type="PANTHER" id="PTHR23511:SF4">
    <property type="entry name" value="MAJOR FACILITATOR SUPERFAMILY (MFS) PROFILE DOMAIN-CONTAINING PROTEIN"/>
    <property type="match status" value="1"/>
</dbReference>
<feature type="transmembrane region" description="Helical" evidence="7">
    <location>
        <begin position="395"/>
        <end position="414"/>
    </location>
</feature>
<feature type="transmembrane region" description="Helical" evidence="7">
    <location>
        <begin position="100"/>
        <end position="117"/>
    </location>
</feature>
<evidence type="ECO:0000313" key="10">
    <source>
        <dbReference type="Proteomes" id="UP001150879"/>
    </source>
</evidence>
<evidence type="ECO:0000256" key="5">
    <source>
        <dbReference type="ARBA" id="ARBA00022989"/>
    </source>
</evidence>
<dbReference type="PANTHER" id="PTHR23511">
    <property type="entry name" value="SYNAPTIC VESICLE GLYCOPROTEIN 2"/>
    <property type="match status" value="1"/>
</dbReference>
<evidence type="ECO:0000256" key="2">
    <source>
        <dbReference type="ARBA" id="ARBA00008335"/>
    </source>
</evidence>
<accession>A0A9W9T1J9</accession>
<evidence type="ECO:0000313" key="9">
    <source>
        <dbReference type="EMBL" id="KAJ5205505.1"/>
    </source>
</evidence>
<evidence type="ECO:0000256" key="6">
    <source>
        <dbReference type="ARBA" id="ARBA00023136"/>
    </source>
</evidence>
<feature type="transmembrane region" description="Helical" evidence="7">
    <location>
        <begin position="67"/>
        <end position="88"/>
    </location>
</feature>
<evidence type="ECO:0000259" key="8">
    <source>
        <dbReference type="PROSITE" id="PS50850"/>
    </source>
</evidence>
<reference evidence="9" key="2">
    <citation type="journal article" date="2023" name="IMA Fungus">
        <title>Comparative genomic study of the Penicillium genus elucidates a diverse pangenome and 15 lateral gene transfer events.</title>
        <authorList>
            <person name="Petersen C."/>
            <person name="Sorensen T."/>
            <person name="Nielsen M.R."/>
            <person name="Sondergaard T.E."/>
            <person name="Sorensen J.L."/>
            <person name="Fitzpatrick D.A."/>
            <person name="Frisvad J.C."/>
            <person name="Nielsen K.L."/>
        </authorList>
    </citation>
    <scope>NUCLEOTIDE SEQUENCE</scope>
    <source>
        <strain evidence="9">IBT 16849</strain>
    </source>
</reference>
<feature type="domain" description="Major facilitator superfamily (MFS) profile" evidence="8">
    <location>
        <begin position="54"/>
        <end position="506"/>
    </location>
</feature>
<evidence type="ECO:0000256" key="4">
    <source>
        <dbReference type="ARBA" id="ARBA00022692"/>
    </source>
</evidence>
<feature type="transmembrane region" description="Helical" evidence="7">
    <location>
        <begin position="326"/>
        <end position="345"/>
    </location>
</feature>
<feature type="transmembrane region" description="Helical" evidence="7">
    <location>
        <begin position="421"/>
        <end position="441"/>
    </location>
</feature>
<comment type="caution">
    <text evidence="9">The sequence shown here is derived from an EMBL/GenBank/DDBJ whole genome shotgun (WGS) entry which is preliminary data.</text>
</comment>
<comment type="subcellular location">
    <subcellularLocation>
        <location evidence="1">Membrane</location>
        <topology evidence="1">Multi-pass membrane protein</topology>
    </subcellularLocation>
</comment>
<gene>
    <name evidence="9" type="ORF">N7472_001953</name>
</gene>
<proteinExistence type="inferred from homology"/>
<dbReference type="InterPro" id="IPR036259">
    <property type="entry name" value="MFS_trans_sf"/>
</dbReference>
<dbReference type="EMBL" id="JAPQKP010000002">
    <property type="protein sequence ID" value="KAJ5205505.1"/>
    <property type="molecule type" value="Genomic_DNA"/>
</dbReference>
<keyword evidence="6 7" id="KW-0472">Membrane</keyword>
<feature type="transmembrane region" description="Helical" evidence="7">
    <location>
        <begin position="453"/>
        <end position="476"/>
    </location>
</feature>
<protein>
    <recommendedName>
        <fullName evidence="8">Major facilitator superfamily (MFS) profile domain-containing protein</fullName>
    </recommendedName>
</protein>
<feature type="transmembrane region" description="Helical" evidence="7">
    <location>
        <begin position="182"/>
        <end position="205"/>
    </location>
</feature>
<evidence type="ECO:0000256" key="1">
    <source>
        <dbReference type="ARBA" id="ARBA00004141"/>
    </source>
</evidence>
<keyword evidence="5 7" id="KW-1133">Transmembrane helix</keyword>
<evidence type="ECO:0000256" key="3">
    <source>
        <dbReference type="ARBA" id="ARBA00022448"/>
    </source>
</evidence>
<dbReference type="Gene3D" id="1.20.1250.20">
    <property type="entry name" value="MFS general substrate transporter like domains"/>
    <property type="match status" value="1"/>
</dbReference>
<evidence type="ECO:0000256" key="7">
    <source>
        <dbReference type="SAM" id="Phobius"/>
    </source>
</evidence>
<dbReference type="InterPro" id="IPR020846">
    <property type="entry name" value="MFS_dom"/>
</dbReference>
<organism evidence="9 10">
    <name type="scientific">Penicillium cf. griseofulvum</name>
    <dbReference type="NCBI Taxonomy" id="2972120"/>
    <lineage>
        <taxon>Eukaryota</taxon>
        <taxon>Fungi</taxon>
        <taxon>Dikarya</taxon>
        <taxon>Ascomycota</taxon>
        <taxon>Pezizomycotina</taxon>
        <taxon>Eurotiomycetes</taxon>
        <taxon>Eurotiomycetidae</taxon>
        <taxon>Eurotiales</taxon>
        <taxon>Aspergillaceae</taxon>
        <taxon>Penicillium</taxon>
    </lineage>
</organism>
<dbReference type="PROSITE" id="PS50850">
    <property type="entry name" value="MFS"/>
    <property type="match status" value="1"/>
</dbReference>
<dbReference type="Proteomes" id="UP001150879">
    <property type="component" value="Unassembled WGS sequence"/>
</dbReference>
<comment type="similarity">
    <text evidence="2">Belongs to the major facilitator superfamily.</text>
</comment>
<feature type="transmembrane region" description="Helical" evidence="7">
    <location>
        <begin position="124"/>
        <end position="143"/>
    </location>
</feature>
<reference evidence="9" key="1">
    <citation type="submission" date="2022-11" db="EMBL/GenBank/DDBJ databases">
        <authorList>
            <person name="Petersen C."/>
        </authorList>
    </citation>
    <scope>NUCLEOTIDE SEQUENCE</scope>
    <source>
        <strain evidence="9">IBT 16849</strain>
    </source>
</reference>